<gene>
    <name evidence="1" type="ORF">BJX66DRAFT_293886</name>
</gene>
<proteinExistence type="predicted"/>
<comment type="caution">
    <text evidence="1">The sequence shown here is derived from an EMBL/GenBank/DDBJ whole genome shotgun (WGS) entry which is preliminary data.</text>
</comment>
<sequence length="96" mass="10675">MYSRYDIVWPGTIPSTQHSTGVDALSYGLATLVTAEDIFREVPLSSVPSPCSHCGCNSRMPYLQRSEANGRPIRRGNYFAQYTRIFSIGNGPSDWV</sequence>
<protein>
    <submittedName>
        <fullName evidence="1">Uncharacterized protein</fullName>
    </submittedName>
</protein>
<accession>A0ABR4GJ33</accession>
<dbReference type="Proteomes" id="UP001610563">
    <property type="component" value="Unassembled WGS sequence"/>
</dbReference>
<dbReference type="EMBL" id="JBFTWV010000009">
    <property type="protein sequence ID" value="KAL2799070.1"/>
    <property type="molecule type" value="Genomic_DNA"/>
</dbReference>
<keyword evidence="2" id="KW-1185">Reference proteome</keyword>
<evidence type="ECO:0000313" key="1">
    <source>
        <dbReference type="EMBL" id="KAL2799070.1"/>
    </source>
</evidence>
<reference evidence="1 2" key="1">
    <citation type="submission" date="2024-07" db="EMBL/GenBank/DDBJ databases">
        <title>Section-level genome sequencing and comparative genomics of Aspergillus sections Usti and Cavernicolus.</title>
        <authorList>
            <consortium name="Lawrence Berkeley National Laboratory"/>
            <person name="Nybo J.L."/>
            <person name="Vesth T.C."/>
            <person name="Theobald S."/>
            <person name="Frisvad J.C."/>
            <person name="Larsen T.O."/>
            <person name="Kjaerboelling I."/>
            <person name="Rothschild-Mancinelli K."/>
            <person name="Lyhne E.K."/>
            <person name="Kogle M.E."/>
            <person name="Barry K."/>
            <person name="Clum A."/>
            <person name="Na H."/>
            <person name="Ledsgaard L."/>
            <person name="Lin J."/>
            <person name="Lipzen A."/>
            <person name="Kuo A."/>
            <person name="Riley R."/>
            <person name="Mondo S."/>
            <person name="Labutti K."/>
            <person name="Haridas S."/>
            <person name="Pangalinan J."/>
            <person name="Salamov A.A."/>
            <person name="Simmons B.A."/>
            <person name="Magnuson J.K."/>
            <person name="Chen J."/>
            <person name="Drula E."/>
            <person name="Henrissat B."/>
            <person name="Wiebenga A."/>
            <person name="Lubbers R.J."/>
            <person name="Gomes A.C."/>
            <person name="Makela M.R."/>
            <person name="Stajich J."/>
            <person name="Grigoriev I.V."/>
            <person name="Mortensen U.H."/>
            <person name="De Vries R.P."/>
            <person name="Baker S.E."/>
            <person name="Andersen M.R."/>
        </authorList>
    </citation>
    <scope>NUCLEOTIDE SEQUENCE [LARGE SCALE GENOMIC DNA]</scope>
    <source>
        <strain evidence="1 2">CBS 209.92</strain>
    </source>
</reference>
<name>A0ABR4GJ33_9EURO</name>
<evidence type="ECO:0000313" key="2">
    <source>
        <dbReference type="Proteomes" id="UP001610563"/>
    </source>
</evidence>
<organism evidence="1 2">
    <name type="scientific">Aspergillus keveii</name>
    <dbReference type="NCBI Taxonomy" id="714993"/>
    <lineage>
        <taxon>Eukaryota</taxon>
        <taxon>Fungi</taxon>
        <taxon>Dikarya</taxon>
        <taxon>Ascomycota</taxon>
        <taxon>Pezizomycotina</taxon>
        <taxon>Eurotiomycetes</taxon>
        <taxon>Eurotiomycetidae</taxon>
        <taxon>Eurotiales</taxon>
        <taxon>Aspergillaceae</taxon>
        <taxon>Aspergillus</taxon>
        <taxon>Aspergillus subgen. Nidulantes</taxon>
    </lineage>
</organism>